<dbReference type="Gene3D" id="3.20.20.140">
    <property type="entry name" value="Metal-dependent hydrolases"/>
    <property type="match status" value="1"/>
</dbReference>
<organism evidence="6 7">
    <name type="scientific">Azohydromonas caseinilytica</name>
    <dbReference type="NCBI Taxonomy" id="2728836"/>
    <lineage>
        <taxon>Bacteria</taxon>
        <taxon>Pseudomonadati</taxon>
        <taxon>Pseudomonadota</taxon>
        <taxon>Betaproteobacteria</taxon>
        <taxon>Burkholderiales</taxon>
        <taxon>Sphaerotilaceae</taxon>
        <taxon>Azohydromonas</taxon>
    </lineage>
</organism>
<dbReference type="RefSeq" id="WP_169159713.1">
    <property type="nucleotide sequence ID" value="NZ_JABBFW010000004.1"/>
</dbReference>
<sequence length="462" mass="49575">MDLEPLNLWAPRAWLPGGWAEQVLLRSDATGHWCEVRPQAGLPPAGALALGGAAVPGLVDAHSHAFHRAFAGLAERFDAPGAGLHTWGALRDHVAARLTPETLQAVAAHLYVELLSGGYTHVVEFHDLPWQPDGTPYPDAHRMAWALADAAQEAGIGLTLLPVLREHSGGNNGQPLAAAQRRFARNLEQTLREAHALPRSGRPMLCVGLGVHALSAVTPQALTHLAREAGPDLRVHIQIAEHAAYVQAWREATGLRPVEWLVEQELLAPHWTLVHATHVDDAEVQAVGRAGASLVLCPSSEANLGDGLADLARWIEAGVPVGVGSDSQVTRTWREELRWLDYGQRLLRQARQGPAKPNTPSTSGAGRLFTMAKRGGAAAAGIERWGLVEGARADLLVIDTADASLLGTPSPQLLDALVFSSPGRPWRDAVVGGRFVVRNHVHPHSASIAGRFERAMRSIWSL</sequence>
<dbReference type="InterPro" id="IPR032466">
    <property type="entry name" value="Metal_Hydrolase"/>
</dbReference>
<dbReference type="Pfam" id="PF01979">
    <property type="entry name" value="Amidohydro_1"/>
    <property type="match status" value="1"/>
</dbReference>
<reference evidence="6 7" key="1">
    <citation type="submission" date="2020-04" db="EMBL/GenBank/DDBJ databases">
        <title>Azohydromonas sp. isolated from soil.</title>
        <authorList>
            <person name="Dahal R.H."/>
        </authorList>
    </citation>
    <scope>NUCLEOTIDE SEQUENCE [LARGE SCALE GENOMIC DNA]</scope>
    <source>
        <strain evidence="6 7">G-1-1-14</strain>
    </source>
</reference>
<dbReference type="SUPFAM" id="SSF51556">
    <property type="entry name" value="Metallo-dependent hydrolases"/>
    <property type="match status" value="1"/>
</dbReference>
<feature type="domain" description="Amidohydrolase-related" evidence="5">
    <location>
        <begin position="54"/>
        <end position="436"/>
    </location>
</feature>
<protein>
    <submittedName>
        <fullName evidence="6">Amidohydrolase family protein</fullName>
    </submittedName>
</protein>
<keyword evidence="7" id="KW-1185">Reference proteome</keyword>
<dbReference type="InterPro" id="IPR006680">
    <property type="entry name" value="Amidohydro-rel"/>
</dbReference>
<dbReference type="PANTHER" id="PTHR11271">
    <property type="entry name" value="GUANINE DEAMINASE"/>
    <property type="match status" value="1"/>
</dbReference>
<evidence type="ECO:0000259" key="5">
    <source>
        <dbReference type="Pfam" id="PF01979"/>
    </source>
</evidence>
<keyword evidence="2" id="KW-0479">Metal-binding</keyword>
<proteinExistence type="predicted"/>
<dbReference type="PANTHER" id="PTHR11271:SF48">
    <property type="entry name" value="AMIDOHYDROLASE-RELATED DOMAIN-CONTAINING PROTEIN"/>
    <property type="match status" value="1"/>
</dbReference>
<dbReference type="AlphaFoldDB" id="A0A848F8E9"/>
<evidence type="ECO:0000313" key="6">
    <source>
        <dbReference type="EMBL" id="NML14799.1"/>
    </source>
</evidence>
<gene>
    <name evidence="6" type="ORF">HHL10_07400</name>
</gene>
<evidence type="ECO:0000256" key="3">
    <source>
        <dbReference type="ARBA" id="ARBA00022801"/>
    </source>
</evidence>
<dbReference type="GO" id="GO:0019239">
    <property type="term" value="F:deaminase activity"/>
    <property type="evidence" value="ECO:0007669"/>
    <property type="project" value="TreeGrafter"/>
</dbReference>
<evidence type="ECO:0000256" key="4">
    <source>
        <dbReference type="ARBA" id="ARBA00022833"/>
    </source>
</evidence>
<dbReference type="SUPFAM" id="SSF51338">
    <property type="entry name" value="Composite domain of metallo-dependent hydrolases"/>
    <property type="match status" value="1"/>
</dbReference>
<dbReference type="Proteomes" id="UP000574067">
    <property type="component" value="Unassembled WGS sequence"/>
</dbReference>
<name>A0A848F8E9_9BURK</name>
<comment type="cofactor">
    <cofactor evidence="1">
        <name>Zn(2+)</name>
        <dbReference type="ChEBI" id="CHEBI:29105"/>
    </cofactor>
</comment>
<dbReference type="Gene3D" id="2.30.40.10">
    <property type="entry name" value="Urease, subunit C, domain 1"/>
    <property type="match status" value="1"/>
</dbReference>
<accession>A0A848F8E9</accession>
<evidence type="ECO:0000256" key="1">
    <source>
        <dbReference type="ARBA" id="ARBA00001947"/>
    </source>
</evidence>
<dbReference type="GO" id="GO:0005829">
    <property type="term" value="C:cytosol"/>
    <property type="evidence" value="ECO:0007669"/>
    <property type="project" value="TreeGrafter"/>
</dbReference>
<dbReference type="GO" id="GO:0046872">
    <property type="term" value="F:metal ion binding"/>
    <property type="evidence" value="ECO:0007669"/>
    <property type="project" value="UniProtKB-KW"/>
</dbReference>
<keyword evidence="4" id="KW-0862">Zinc</keyword>
<keyword evidence="3 6" id="KW-0378">Hydrolase</keyword>
<evidence type="ECO:0000256" key="2">
    <source>
        <dbReference type="ARBA" id="ARBA00022723"/>
    </source>
</evidence>
<dbReference type="InterPro" id="IPR051607">
    <property type="entry name" value="Metallo-dep_hydrolases"/>
</dbReference>
<evidence type="ECO:0000313" key="7">
    <source>
        <dbReference type="Proteomes" id="UP000574067"/>
    </source>
</evidence>
<comment type="caution">
    <text evidence="6">The sequence shown here is derived from an EMBL/GenBank/DDBJ whole genome shotgun (WGS) entry which is preliminary data.</text>
</comment>
<dbReference type="InterPro" id="IPR011059">
    <property type="entry name" value="Metal-dep_hydrolase_composite"/>
</dbReference>
<dbReference type="EMBL" id="JABBFW010000004">
    <property type="protein sequence ID" value="NML14799.1"/>
    <property type="molecule type" value="Genomic_DNA"/>
</dbReference>